<organism evidence="1 2">
    <name type="scientific">Wansuia hejianensis</name>
    <dbReference type="NCBI Taxonomy" id="2763667"/>
    <lineage>
        <taxon>Bacteria</taxon>
        <taxon>Bacillati</taxon>
        <taxon>Bacillota</taxon>
        <taxon>Clostridia</taxon>
        <taxon>Lachnospirales</taxon>
        <taxon>Lachnospiraceae</taxon>
        <taxon>Wansuia</taxon>
    </lineage>
</organism>
<dbReference type="AlphaFoldDB" id="A0A7G9G9Q1"/>
<evidence type="ECO:0000313" key="2">
    <source>
        <dbReference type="Proteomes" id="UP000515860"/>
    </source>
</evidence>
<dbReference type="KEGG" id="whj:H9Q79_11415"/>
<proteinExistence type="predicted"/>
<dbReference type="Gene3D" id="3.20.20.210">
    <property type="match status" value="1"/>
</dbReference>
<sequence>MKYIVENIELSSNEEIFRKRMEDLGEDGVVLGRLDRTPYQKLMLELVGGEKFLMDLYEDPEPVEELMDALYRKMDE</sequence>
<evidence type="ECO:0000313" key="1">
    <source>
        <dbReference type="EMBL" id="QNM07533.1"/>
    </source>
</evidence>
<dbReference type="RefSeq" id="WP_147371427.1">
    <property type="nucleotide sequence ID" value="NZ_CP060635.1"/>
</dbReference>
<name>A0A7G9G9Q1_9FIRM</name>
<reference evidence="1 2" key="1">
    <citation type="submission" date="2020-08" db="EMBL/GenBank/DDBJ databases">
        <authorList>
            <person name="Liu C."/>
            <person name="Sun Q."/>
        </authorList>
    </citation>
    <scope>NUCLEOTIDE SEQUENCE [LARGE SCALE GENOMIC DNA]</scope>
    <source>
        <strain evidence="1 2">NSJ-29</strain>
    </source>
</reference>
<dbReference type="EMBL" id="CP060635">
    <property type="protein sequence ID" value="QNM07533.1"/>
    <property type="molecule type" value="Genomic_DNA"/>
</dbReference>
<dbReference type="Proteomes" id="UP000515860">
    <property type="component" value="Chromosome"/>
</dbReference>
<keyword evidence="2" id="KW-1185">Reference proteome</keyword>
<dbReference type="InterPro" id="IPR038071">
    <property type="entry name" value="UROD/MetE-like_sf"/>
</dbReference>
<accession>A0A7G9G9Q1</accession>
<gene>
    <name evidence="1" type="ORF">H9Q79_11415</name>
</gene>
<protein>
    <submittedName>
        <fullName evidence="1">Uncharacterized protein</fullName>
    </submittedName>
</protein>